<dbReference type="PROSITE" id="PS50089">
    <property type="entry name" value="ZF_RING_2"/>
    <property type="match status" value="1"/>
</dbReference>
<evidence type="ECO:0000313" key="12">
    <source>
        <dbReference type="EnsemblPlants" id="OGLUM12G01560.3"/>
    </source>
</evidence>
<evidence type="ECO:0000256" key="8">
    <source>
        <dbReference type="PROSITE-ProRule" id="PRU00175"/>
    </source>
</evidence>
<dbReference type="GO" id="GO:0005737">
    <property type="term" value="C:cytoplasm"/>
    <property type="evidence" value="ECO:0007669"/>
    <property type="project" value="TreeGrafter"/>
</dbReference>
<feature type="region of interest" description="Disordered" evidence="9">
    <location>
        <begin position="105"/>
        <end position="135"/>
    </location>
</feature>
<organism evidence="12">
    <name type="scientific">Oryza glumipatula</name>
    <dbReference type="NCBI Taxonomy" id="40148"/>
    <lineage>
        <taxon>Eukaryota</taxon>
        <taxon>Viridiplantae</taxon>
        <taxon>Streptophyta</taxon>
        <taxon>Embryophyta</taxon>
        <taxon>Tracheophyta</taxon>
        <taxon>Spermatophyta</taxon>
        <taxon>Magnoliopsida</taxon>
        <taxon>Liliopsida</taxon>
        <taxon>Poales</taxon>
        <taxon>Poaceae</taxon>
        <taxon>BOP clade</taxon>
        <taxon>Oryzoideae</taxon>
        <taxon>Oryzeae</taxon>
        <taxon>Oryzinae</taxon>
        <taxon>Oryza</taxon>
    </lineage>
</organism>
<evidence type="ECO:0000256" key="5">
    <source>
        <dbReference type="ARBA" id="ARBA00022771"/>
    </source>
</evidence>
<dbReference type="Gene3D" id="3.30.40.10">
    <property type="entry name" value="Zinc/RING finger domain, C3HC4 (zinc finger)"/>
    <property type="match status" value="1"/>
</dbReference>
<evidence type="ECO:0000256" key="4">
    <source>
        <dbReference type="ARBA" id="ARBA00022723"/>
    </source>
</evidence>
<dbReference type="STRING" id="40148.A0A0E0BN50"/>
<keyword evidence="7" id="KW-0862">Zinc</keyword>
<sequence length="605" mass="67946">MSDHRTHASDYHPVASQPDVQCLVCTRPFTLDAQVTDTFEALAICRDCKMTVLNDDERDEITSTYRQNTRRRQISRTASIDFLEDAFLQEFSQLIDLARRQGRETDIDSSSVAPQHASFNSTPSQSQRWHASDDESDGLNYVDSVFGEIESAISLGDYGGDSDTSIEEHSVMTRRRISIQLDNDSYMNTDTDIDPMNARLDQWDSDDQEDVEESGFDEIVNTMTQHQQQSHDIQLSGLSEDESEDGVWNWSVSVRQRANVTNLLDDMEEPEMRTTFVGNPDDYVDARQFEMLLEQFAEDNDSRRGAPPAATSFIENLPSVIISASHQTNGDVICPVCKDPIPTRARAKQLPCMHLYHSSCILPWLSSRNTCPVCRYELPTDDAEYERSKQATTNVRDIQVVEEISDEQEVQVTRQMAAGVIEETNTSEHNVRVDEQPNSARRRSGWLFIAAAPVVSLIGFALVLCFTNPARSGRRQLYCRSPSATELSSVLLVQHPMAEGCEDKEEVEEARHKGSQAYFSVRQHQGDQKNPTRTQIFTEARHQQLHLHPLPTLSPLSGNLCLANTTFSSAIARFCPMHVLGPCPNGTYMCAALHAAATPFANRVV</sequence>
<dbReference type="EnsemblPlants" id="OGLUM12G01560.3">
    <property type="protein sequence ID" value="OGLUM12G01560.3"/>
    <property type="gene ID" value="OGLUM12G01560"/>
</dbReference>
<dbReference type="FunFam" id="3.30.40.10:FF:000022">
    <property type="entry name" value="E3 ubiquitin-protein ligase RING1-like"/>
    <property type="match status" value="1"/>
</dbReference>
<dbReference type="SMART" id="SM00184">
    <property type="entry name" value="RING"/>
    <property type="match status" value="1"/>
</dbReference>
<feature type="domain" description="RING-type" evidence="11">
    <location>
        <begin position="334"/>
        <end position="375"/>
    </location>
</feature>
<keyword evidence="6" id="KW-0833">Ubl conjugation pathway</keyword>
<dbReference type="Proteomes" id="UP000026961">
    <property type="component" value="Chromosome 12"/>
</dbReference>
<evidence type="ECO:0000256" key="1">
    <source>
        <dbReference type="ARBA" id="ARBA00000900"/>
    </source>
</evidence>
<dbReference type="PANTHER" id="PTHR15710">
    <property type="entry name" value="E3 UBIQUITIN-PROTEIN LIGASE PRAJA"/>
    <property type="match status" value="1"/>
</dbReference>
<proteinExistence type="predicted"/>
<evidence type="ECO:0000256" key="2">
    <source>
        <dbReference type="ARBA" id="ARBA00012483"/>
    </source>
</evidence>
<reference evidence="12" key="1">
    <citation type="submission" date="2015-04" db="UniProtKB">
        <authorList>
            <consortium name="EnsemblPlants"/>
        </authorList>
    </citation>
    <scope>IDENTIFICATION</scope>
</reference>
<evidence type="ECO:0000256" key="3">
    <source>
        <dbReference type="ARBA" id="ARBA00022679"/>
    </source>
</evidence>
<feature type="transmembrane region" description="Helical" evidence="10">
    <location>
        <begin position="445"/>
        <end position="466"/>
    </location>
</feature>
<keyword evidence="10" id="KW-0472">Membrane</keyword>
<dbReference type="PANTHER" id="PTHR15710:SF242">
    <property type="entry name" value="OS06G0633500 PROTEIN"/>
    <property type="match status" value="1"/>
</dbReference>
<keyword evidence="13" id="KW-1185">Reference proteome</keyword>
<reference evidence="12" key="2">
    <citation type="submission" date="2018-05" db="EMBL/GenBank/DDBJ databases">
        <title>OgluRS3 (Oryza glumaepatula Reference Sequence Version 3).</title>
        <authorList>
            <person name="Zhang J."/>
            <person name="Kudrna D."/>
            <person name="Lee S."/>
            <person name="Talag J."/>
            <person name="Welchert J."/>
            <person name="Wing R.A."/>
        </authorList>
    </citation>
    <scope>NUCLEOTIDE SEQUENCE [LARGE SCALE GENOMIC DNA]</scope>
</reference>
<keyword evidence="10" id="KW-0812">Transmembrane</keyword>
<evidence type="ECO:0000256" key="9">
    <source>
        <dbReference type="SAM" id="MobiDB-lite"/>
    </source>
</evidence>
<keyword evidence="5 8" id="KW-0863">Zinc-finger</keyword>
<keyword evidence="3" id="KW-0808">Transferase</keyword>
<dbReference type="AlphaFoldDB" id="A0A0E0BN50"/>
<evidence type="ECO:0000313" key="13">
    <source>
        <dbReference type="Proteomes" id="UP000026961"/>
    </source>
</evidence>
<dbReference type="Gramene" id="OGLUM12G01560.2">
    <property type="protein sequence ID" value="OGLUM12G01560.2"/>
    <property type="gene ID" value="OGLUM12G01560"/>
</dbReference>
<dbReference type="Pfam" id="PF13639">
    <property type="entry name" value="zf-RING_2"/>
    <property type="match status" value="1"/>
</dbReference>
<dbReference type="InterPro" id="IPR001841">
    <property type="entry name" value="Znf_RING"/>
</dbReference>
<dbReference type="InterPro" id="IPR013083">
    <property type="entry name" value="Znf_RING/FYVE/PHD"/>
</dbReference>
<dbReference type="EnsemblPlants" id="OGLUM12G01560.2">
    <property type="protein sequence ID" value="OGLUM12G01560.2"/>
    <property type="gene ID" value="OGLUM12G01560"/>
</dbReference>
<dbReference type="EC" id="2.3.2.27" evidence="2"/>
<evidence type="ECO:0000259" key="11">
    <source>
        <dbReference type="PROSITE" id="PS50089"/>
    </source>
</evidence>
<keyword evidence="4" id="KW-0479">Metal-binding</keyword>
<dbReference type="HOGENOM" id="CLU_534653_0_0_1"/>
<evidence type="ECO:0000256" key="10">
    <source>
        <dbReference type="SAM" id="Phobius"/>
    </source>
</evidence>
<name>A0A0E0BN50_9ORYZ</name>
<dbReference type="SUPFAM" id="SSF57850">
    <property type="entry name" value="RING/U-box"/>
    <property type="match status" value="1"/>
</dbReference>
<dbReference type="eggNOG" id="KOG0800">
    <property type="taxonomic scope" value="Eukaryota"/>
</dbReference>
<evidence type="ECO:0000256" key="6">
    <source>
        <dbReference type="ARBA" id="ARBA00022786"/>
    </source>
</evidence>
<evidence type="ECO:0000256" key="7">
    <source>
        <dbReference type="ARBA" id="ARBA00022833"/>
    </source>
</evidence>
<dbReference type="GO" id="GO:0016567">
    <property type="term" value="P:protein ubiquitination"/>
    <property type="evidence" value="ECO:0007669"/>
    <property type="project" value="TreeGrafter"/>
</dbReference>
<keyword evidence="10" id="KW-1133">Transmembrane helix</keyword>
<dbReference type="GO" id="GO:0008270">
    <property type="term" value="F:zinc ion binding"/>
    <property type="evidence" value="ECO:0007669"/>
    <property type="project" value="UniProtKB-KW"/>
</dbReference>
<dbReference type="Gramene" id="OGLUM12G01560.3">
    <property type="protein sequence ID" value="OGLUM12G01560.3"/>
    <property type="gene ID" value="OGLUM12G01560"/>
</dbReference>
<accession>A0A0E0BN50</accession>
<protein>
    <recommendedName>
        <fullName evidence="2">RING-type E3 ubiquitin transferase</fullName>
        <ecNumber evidence="2">2.3.2.27</ecNumber>
    </recommendedName>
</protein>
<comment type="catalytic activity">
    <reaction evidence="1">
        <text>S-ubiquitinyl-[E2 ubiquitin-conjugating enzyme]-L-cysteine + [acceptor protein]-L-lysine = [E2 ubiquitin-conjugating enzyme]-L-cysteine + N(6)-ubiquitinyl-[acceptor protein]-L-lysine.</text>
        <dbReference type="EC" id="2.3.2.27"/>
    </reaction>
</comment>
<feature type="compositionally biased region" description="Polar residues" evidence="9">
    <location>
        <begin position="108"/>
        <end position="129"/>
    </location>
</feature>
<dbReference type="GO" id="GO:0061630">
    <property type="term" value="F:ubiquitin protein ligase activity"/>
    <property type="evidence" value="ECO:0007669"/>
    <property type="project" value="UniProtKB-EC"/>
</dbReference>